<dbReference type="AlphaFoldDB" id="A0A8S4PXV6"/>
<dbReference type="SMART" id="SM00186">
    <property type="entry name" value="FBG"/>
    <property type="match status" value="1"/>
</dbReference>
<dbReference type="OrthoDB" id="7735550at2759"/>
<evidence type="ECO:0000259" key="2">
    <source>
        <dbReference type="PROSITE" id="PS51406"/>
    </source>
</evidence>
<evidence type="ECO:0000313" key="4">
    <source>
        <dbReference type="Proteomes" id="UP000749559"/>
    </source>
</evidence>
<proteinExistence type="predicted"/>
<evidence type="ECO:0000256" key="1">
    <source>
        <dbReference type="SAM" id="SignalP"/>
    </source>
</evidence>
<dbReference type="PROSITE" id="PS51406">
    <property type="entry name" value="FIBRINOGEN_C_2"/>
    <property type="match status" value="1"/>
</dbReference>
<dbReference type="InterPro" id="IPR014716">
    <property type="entry name" value="Fibrinogen_a/b/g_C_1"/>
</dbReference>
<reference evidence="3" key="1">
    <citation type="submission" date="2022-03" db="EMBL/GenBank/DDBJ databases">
        <authorList>
            <person name="Martin C."/>
        </authorList>
    </citation>
    <scope>NUCLEOTIDE SEQUENCE</scope>
</reference>
<dbReference type="InterPro" id="IPR036056">
    <property type="entry name" value="Fibrinogen-like_C"/>
</dbReference>
<dbReference type="Gene3D" id="4.10.530.10">
    <property type="entry name" value="Gamma-fibrinogen Carboxyl Terminal Fragment, domain 2"/>
    <property type="match status" value="1"/>
</dbReference>
<dbReference type="EMBL" id="CAIIXF020000011">
    <property type="protein sequence ID" value="CAH1798464.1"/>
    <property type="molecule type" value="Genomic_DNA"/>
</dbReference>
<dbReference type="Gene3D" id="3.90.215.10">
    <property type="entry name" value="Gamma Fibrinogen, chain A, domain 1"/>
    <property type="match status" value="1"/>
</dbReference>
<feature type="signal peptide" evidence="1">
    <location>
        <begin position="1"/>
        <end position="19"/>
    </location>
</feature>
<dbReference type="InterPro" id="IPR050373">
    <property type="entry name" value="Fibrinogen_C-term_domain"/>
</dbReference>
<feature type="domain" description="Fibrinogen C-terminal" evidence="2">
    <location>
        <begin position="14"/>
        <end position="241"/>
    </location>
</feature>
<dbReference type="SUPFAM" id="SSF56496">
    <property type="entry name" value="Fibrinogen C-terminal domain-like"/>
    <property type="match status" value="1"/>
</dbReference>
<dbReference type="PANTHER" id="PTHR19143">
    <property type="entry name" value="FIBRINOGEN/TENASCIN/ANGIOPOEITIN"/>
    <property type="match status" value="1"/>
</dbReference>
<dbReference type="Pfam" id="PF00147">
    <property type="entry name" value="Fibrinogen_C"/>
    <property type="match status" value="1"/>
</dbReference>
<dbReference type="GO" id="GO:0005615">
    <property type="term" value="C:extracellular space"/>
    <property type="evidence" value="ECO:0007669"/>
    <property type="project" value="TreeGrafter"/>
</dbReference>
<keyword evidence="1" id="KW-0732">Signal</keyword>
<accession>A0A8S4PXV6</accession>
<comment type="caution">
    <text evidence="3">The sequence shown here is derived from an EMBL/GenBank/DDBJ whole genome shotgun (WGS) entry which is preliminary data.</text>
</comment>
<organism evidence="3 4">
    <name type="scientific">Owenia fusiformis</name>
    <name type="common">Polychaete worm</name>
    <dbReference type="NCBI Taxonomy" id="6347"/>
    <lineage>
        <taxon>Eukaryota</taxon>
        <taxon>Metazoa</taxon>
        <taxon>Spiralia</taxon>
        <taxon>Lophotrochozoa</taxon>
        <taxon>Annelida</taxon>
        <taxon>Polychaeta</taxon>
        <taxon>Sedentaria</taxon>
        <taxon>Canalipalpata</taxon>
        <taxon>Sabellida</taxon>
        <taxon>Oweniida</taxon>
        <taxon>Oweniidae</taxon>
        <taxon>Owenia</taxon>
    </lineage>
</organism>
<keyword evidence="4" id="KW-1185">Reference proteome</keyword>
<gene>
    <name evidence="3" type="ORF">OFUS_LOCUS22611</name>
</gene>
<protein>
    <recommendedName>
        <fullName evidence="2">Fibrinogen C-terminal domain-containing protein</fullName>
    </recommendedName>
</protein>
<feature type="chain" id="PRO_5035764389" description="Fibrinogen C-terminal domain-containing protein" evidence="1">
    <location>
        <begin position="20"/>
        <end position="244"/>
    </location>
</feature>
<evidence type="ECO:0000313" key="3">
    <source>
        <dbReference type="EMBL" id="CAH1798464.1"/>
    </source>
</evidence>
<dbReference type="Proteomes" id="UP000749559">
    <property type="component" value="Unassembled WGS sequence"/>
</dbReference>
<name>A0A8S4PXV6_OWEFU</name>
<sequence length="244" mass="27591">MHLLTLVFGVILHVSISQAGHECGVCYMSDCCNDRSITGRKNIKTNGGKIFSAFCDQGWTYIMRRFNGHENFYRTWREYQNGFGKRDGEHFIGLDNLASFVKGRTCKVRFDLEAWPPVSPANRFAEYSVFSIADWSDKYRLTIGGYSGTAGNAFGGANGAMFSTYDQDNDSWGGNCALNYKGAMWHKACHAANPFGLYTYRRNCPSRAQCLTWVHWPGIIASPDNWYNTFKSFSMKINCCHNSC</sequence>
<dbReference type="InterPro" id="IPR002181">
    <property type="entry name" value="Fibrinogen_a/b/g_C_dom"/>
</dbReference>